<accession>A0A0G4I263</accession>
<gene>
    <name evidence="1" type="ORF">Cvel_34968</name>
</gene>
<reference evidence="1" key="1">
    <citation type="submission" date="2014-11" db="EMBL/GenBank/DDBJ databases">
        <authorList>
            <person name="Otto D Thomas"/>
            <person name="Naeem Raeece"/>
        </authorList>
    </citation>
    <scope>NUCLEOTIDE SEQUENCE</scope>
</reference>
<protein>
    <recommendedName>
        <fullName evidence="2">RAP domain-containing protein</fullName>
    </recommendedName>
</protein>
<dbReference type="VEuPathDB" id="CryptoDB:Cvel_34968"/>
<proteinExistence type="predicted"/>
<dbReference type="AlphaFoldDB" id="A0A0G4I263"/>
<name>A0A0G4I263_9ALVE</name>
<sequence length="177" mass="20359">AIPLPFQERLHLNWLKGPLLHAQPQGSERLQMEFGESLERLRVSNALLNCSAGRPWDEQHCFFAGYLIQSKDLAILFNHQMALGPGSELTSGADQLKARILRKFGLNVVTVHKGIWDGLDDDRRDALVTRMLAAFPTLRPQQDRPAEKAEFRADKENLHRRKFNVRFQKWPIQVLQV</sequence>
<organism evidence="1">
    <name type="scientific">Chromera velia CCMP2878</name>
    <dbReference type="NCBI Taxonomy" id="1169474"/>
    <lineage>
        <taxon>Eukaryota</taxon>
        <taxon>Sar</taxon>
        <taxon>Alveolata</taxon>
        <taxon>Colpodellida</taxon>
        <taxon>Chromeraceae</taxon>
        <taxon>Chromera</taxon>
    </lineage>
</organism>
<feature type="non-terminal residue" evidence="1">
    <location>
        <position position="1"/>
    </location>
</feature>
<dbReference type="EMBL" id="CDMZ01004816">
    <property type="protein sequence ID" value="CEM51011.1"/>
    <property type="molecule type" value="Genomic_DNA"/>
</dbReference>
<evidence type="ECO:0000313" key="1">
    <source>
        <dbReference type="EMBL" id="CEM51011.1"/>
    </source>
</evidence>
<dbReference type="Pfam" id="PF20724">
    <property type="entry name" value="DUF6831"/>
    <property type="match status" value="1"/>
</dbReference>
<evidence type="ECO:0008006" key="2">
    <source>
        <dbReference type="Google" id="ProtNLM"/>
    </source>
</evidence>